<reference evidence="5" key="1">
    <citation type="submission" date="2019-07" db="EMBL/GenBank/DDBJ databases">
        <title>Genomic Encyclopedia of Type Strains, Phase IV (KMG-IV): sequencing the most valuable type-strain genomes for metagenomic binning, comparative biology and taxonomic classification.</title>
        <authorList>
            <person name="Goeker M."/>
        </authorList>
    </citation>
    <scope>NUCLEOTIDE SEQUENCE</scope>
    <source>
        <strain evidence="5">DSM 44596</strain>
    </source>
</reference>
<comment type="cofactor">
    <cofactor evidence="1">
        <name>pantetheine 4'-phosphate</name>
        <dbReference type="ChEBI" id="CHEBI:47942"/>
    </cofactor>
</comment>
<dbReference type="Pfam" id="PF00668">
    <property type="entry name" value="Condensation"/>
    <property type="match status" value="6"/>
</dbReference>
<evidence type="ECO:0000313" key="5">
    <source>
        <dbReference type="EMBL" id="TYQ02394.1"/>
    </source>
</evidence>
<dbReference type="FunFam" id="3.40.50.980:FF:000002">
    <property type="entry name" value="Enterobactin synthetase component F"/>
    <property type="match status" value="1"/>
</dbReference>
<dbReference type="InterPro" id="IPR025110">
    <property type="entry name" value="AMP-bd_C"/>
</dbReference>
<dbReference type="Gene3D" id="3.40.50.980">
    <property type="match status" value="6"/>
</dbReference>
<keyword evidence="3" id="KW-0597">Phosphoprotein</keyword>
<dbReference type="Gene3D" id="3.30.559.10">
    <property type="entry name" value="Chloramphenicol acetyltransferase-like domain"/>
    <property type="match status" value="6"/>
</dbReference>
<dbReference type="FunFam" id="3.40.50.12780:FF:000012">
    <property type="entry name" value="Non-ribosomal peptide synthetase"/>
    <property type="match status" value="3"/>
</dbReference>
<dbReference type="Pfam" id="PF00550">
    <property type="entry name" value="PP-binding"/>
    <property type="match status" value="5"/>
</dbReference>
<evidence type="ECO:0000259" key="4">
    <source>
        <dbReference type="PROSITE" id="PS50075"/>
    </source>
</evidence>
<dbReference type="CDD" id="cd19540">
    <property type="entry name" value="LCL_NRPS-like"/>
    <property type="match status" value="4"/>
</dbReference>
<sequence>MSVVVGGARDFSNLPAGAFELSAAQKSIWFAQHAAGSVPITIAQYVAIDGDLDADLLTEAARHTARELGTAMIRFVAAEPVPYQVVDDTQRDELIRLDLRSEFDPEAAAQEWMQDEYSTPIDIVRDRSIEVALIRVADRRHFLYARIHHIALDGFGAKTLVDRVAERYTAAVAGREPRPSKAVPLPEIVSDEQKYRLSSRFQLDAKHWAERLRDLPDPISLADRTGTLDTHSKVVSGALPAETATAIDSAAVRLRATFSSIAVASTALYFAKMTGSSDVVLSLPVSSRVNALLRNSGGMVSNVVPIRLSVTATTTVADLVADASLELTGALRHQRYRFEDMRRDAADRGEIQSSGRRGLFGPAVNIMMFGNELTFGSMTGRLHILSTGPVEDLSINVYPSVADQESRVDFEANPSLYSRAELANHHSRFLQLLDRFVNAPSDRRVAEISLVGEDDRRDLVPAYGRPAPEPTLMQNVLTGTVSRHPDSPAIVHGDEVLTYREVGARANKLTRMLLARGAGPGSFVPVVLPRGPRLVVAELAVLQSGSAFVPIDPDLPTARIEATIADCGAAVVIAAGRNWPYHPITVDFDDELARSEFASTSAAPITDAERPRIRISDVAYLIYTSGSTGKPKGVAITHSGIASFAAEQQHRYGVKPHSRTLQFASPGFDASILELILAFGAGAAMVIAPPYLYGGEQLTDFLRAERITHAFLTPSALASVEPEQLPDLAVVIVGGEACPPELAAKWARGRAMFNAYGPTESTIMATVAGPLDPGAPVDIGYPITGTSVVVLDKFLQPVPRGVTGELYVSGRGLARGYHRRLSLTAATFVANPLAANGSRIYRTGDLVQWTPEGTLRYLGRADFQVKIRGFRIELGEIDAALTSHRDVESAITITYEGGPSGDSASLVSYLLPVSGREIDTAGVLAHVQPLLASHMIPSALMVIDRIPLTSAGKLDRTALPAPVWNRAPYVEPAPGLESLVAATYSESTGADTVGAHDEFFALGGNSLTATRVASVLGRALGTTVAVRSIFEAPSVRALADKLAGLTPEVGRPALRPMPRTSPIGVSPAQHRMWFLNQFDTGSAAYNIPVAVRLSGELDHVALAGAFGDVVDRHEVLRTSYPDSPDGPIQRIAPISDQATGLPLREVSREDLAGELERVARRGFDVSSEIPFRAALFKVGPSEHVLILVIHHISADGSSTAPLARDIAQAYLARLENRDPGFEPLPVQYADYTLWHRELMGSELDPHSLSRTQTEYWSRQLGGLPVRLDLPSDRARPALVSTSGQAFSGSIDADLFARVSALAVRSGATAFMVMHAALAVLLARLSATSDISVGTPVAGRGDPALDDLVGMFVGTVVLRTKVHAHETFSALLDQVRDVDLGAFANADIPFERLVELLNPERSAAHHPLFQVGFSYQNLNSGSLVLDGLDAEIIDLPLGISKFDLHLTLSEKTSPTAPTEVHMQWDYADALFDEETVARFAHKFVHILESVVAQSDRVIGDIDLTTDRSTTVIGALNNTRHALPPTTLADLLSTQAGTTPEAIALVTDTMSMSYGEFACQVENLARTLISKGIGTEDRVAVAIERSPAMMVALCAVLQSGAAYVPVDPSAPTERIARILSSASPVLMLTVEAVRTQCEAAARVSPVDVLVVDSQGVPAERSGPITDRVRIRPLRPDNTAYVIYTSGSTGMPKGVAVSHSAVVNQLLWKQDRYPLGGTDTVLQKTPITFDLSVWELFWPLISGARLALARPDGHRDPEYVATAMRDFEVTTAHFVPSLLDAFLESGGGVDQPSLRRVLCIGEALRPHTVVELRRNLDVEIHNLYGPTEAAVSVTAFDCDDVQDVTVPIGTPVWNTQLLVLDSRLKQVPLGVPGELYLGGAQLASWYEGRADLTAERFVAGPWSGEGRRMYRTGDLVRHRKNGVLEYLGRNDSQIKLRGQRIELGEIEAALGRDRRVRACAVIVHEWRSAPESASLVAYIVPAEVATFDGSAVLADLKGVLPGYMVPTVLEVLDSIPLNANGKIDRRTLPEPTPVLREYRSPQGHVEQQVADIIEEILGIENVGRADNFFEIGGNSLVATRVTHKLTGVFSREVPIRALFEAPTVAELAHWIESAPRSSAAFGVPPLPPPPRPDIVPLSVAQERMWFLGRLDPQSPVYNLPVALGLDGDLDPSALATAMSDIVDRHEVLRTYYPEFDGVARQHVLDAPSWILQPAVDVEPENVGELIAKLAGRGFDLTREVPLRGVLLRIGDHAHVLVLVVHHIAADGLSMGPLIRDLMVAYSARANGNAPAWSPLPLQYADFALWQRSLVSDTATATGRFDGQLEYWQSALADLPAVLDLPIDRPRGQVRSAEGDTVRFQVSGDVHQLLRGFARSRRTTLFAVVHSVVAVLLARLSGQGDVAVGTPVAGRTHESVDNLVGMFVGTVVLRTAVDPDLSFDDLVAQVSRSDIEAMSNSDVPFEQVVAALDPPRSGSFHPLFQVMLAFQDAVPTEIELAGVRARPIPIDLPVSRFDLHLTVATDPDPEQALDVLLTYAVDIFDRATAVSIAQRFAGLLATLVGDPAAGIGSADILGRTERELILDNWGSGPKTVVGVPCTYSELLAKRAAPSSDAVALRSADQVLTEDEFRSRVNSLARLLIDRGIGPEKIVALELPRGIDLVVSVHAVLAAGGAYLPVDPGLPRPRIDAMMSAAGATLTITEAVLAEFDTAHYSSDPIEDCDRMRPLLGGHPAYVIFTSGSTGEPKGVVVSHESLVNRLTWMRDDYSLDREDVFLLKTPVTFDVSVWELLLPAVIGATLVIASPDGHRDPRYLGELIDRSQVTVVHFVPSMLDAFVGSHVECAPMFRSLRIVFTSGEALSLTSAAALHRLAQVEMHNLYGPTEAAVDVTAVEVPRSVALDGREISIGSPVSGTAVYVLDSRLNPVPVGVRGELYLAGVQLARGYVGRSDLSAGRFLANPFAPGTRMYRTGDVVAWRADGTLEYLGRSDFQVKLRGQRLELGDIEAAFVGLPGVAGAVARVYENPATGAEIAAYVMLTGDIVPDTAQLLADVRQTLPAYMVPSSVTVLSELPLGSTGKLDRRALPTPERPIDRVVLAPRNAAEAEIAEVFRAVLGHDEVSVDRDFFDLGGNSLVANRIIGEVNARVGADLRLRDIFDNPTVAGLADALAQLPRRIEESARLGELARPERLPLSPAQQRMWVLNRLDPSSAAYNIAGAVTVNNDLNVAALVAAVGDLVIRHEVLRTVYVESGDGVAQVVQEADAPGTDSAAVTFEDLSDTGSEQRTARIRELISGSFDITARGPLRVHCLRVGTDRHTLVLVLHHIAGDGASIPILLRELVQAYVARVSGGSPQWAPLVHQYADYVLWNRAAIGDPRDPQSVAGQQLAYWREALADAPALLELPWDRPRTDQPTQRGARVSCPLTPAVREGLADLARAQQVSMFMVVHAGVVALLSQLGAGSDIVVGTPVSGRNDPRLADTIGMFVGTVALRTAVDPVASFGELLAVVRAQDLAALANADVAFEHVVEAVGVLPTRSHHPVFQSTVTVAESAADLVQIATGDLGGVEVEPIDTGSVRFDLEWSATSTLGVSGEPSGLDLELAYATDLFDESTAQSLVDRLACVLNVVAADATIAVRSIDLRLATDQFPEAVPFDGTRLTLPEILEGGVSLGTTALIDPDRGDQLSYVELDRASNILARTLIRRGFGPESVVAICVPRSFDYVIAVWAVAKSGAAFLPVDPNYPADRIVHMLEDSGTTLVIGSDVERVLPANLSARIEVLDLGDLRSRSEPDGAPIVDSDRRSPIRLSNVAYLIYTSGSTGTPKAVAVTHGGLSAFVEAQKHYGVDARSRTMQFASTSFDASVLELLLAFGVGAAMVVVPDDVYGGTELTQLLREQHVTHAFVTPSALESMDAQHLPELSVVIVGGDQCAEALVRTWGAGRRMYNAYGPTESTVMATQCGPMDPSVPVSIGAPVVGTTAVVRGDGLVPVPPGIEGELYLSGAALARGYHGKPGLTASRFVADPDGAPGSRTYRTGDRVRVTGSNAATREHRYCGRGDDQVKIRGYRIELGEVESAVATYPNVAAAVAIAYRGPQASEPVLVAYVLAHRGVEIERAGLRAHLAAHLPTYMRPASITFIDSLPVTPAGKLDRKALPEPVFEQRVYVAPRTDDEMALAGIFETVTGSATVGIHDGFFEIGGNSLLATRLVARANEAFDAGLSVRDLFDAPTVAELAPRITRGASTRPPLRAFARPERVPLSLAQQRMWFLNRFDPTSATENIPIVLRVTGDLDVVALGSAITDVVTRHEVLRTVYPDSVAGPYQDVLPPSSLDAELQAEWTPETSLHERILVSARTPFDVTARVPIHVDLLRVGGRDADAVPVHVLVLVVHHISADGYSMAQLAADTMTAYAARISGFAPTWEPLEIQYADFAIWQRTVLGDEKESGSVAAQQLGYWRGQLSGAPEVLDLPCDRPRPARQSFVGARYQFEVNAELHTSLRDLAAARGVTVFMLMHTALAVLLGRLAGTDDVTIGTPVAGRGEQALDPVVGMFVNTLALRTVLPLSTSFSDAVDMVREVDLGAFANADIPFERLVEVLEPTRTQAHHPLFQVALSFQNLGDMTFALPGLEVSVVDPDIELAEFDLHLTLVPGADGESGPMAAQIVYATDLFDSGTIADFADRYLRIIDSAIDSVDLPCGDIPLLSSADHRRIDGIASGGTGLVHGAVTLASEFHAQVRISPDAPAITSGDETLSYAQMQQRVCALARYLVELGVGPETQVAVAVRRSIDQVIAMYAVVEAGGAYVPVELTQPTERVALVLDTAAPSVVVTAGGADGVGSGSWVEVDLHTLDLSGHSTGAMTDVERRAPLRGDHPAYVIFTSGSTGVPKGVVVPHAAVVNQLRGMQQEYPMDASSAVLVKTSAGFDLSIWEYWWALHVGARLVLAPQDSQFEPEVLLSVIEKESITDVHLVPSMLLMLTAAADTGFPECVRNVLCIGEELPVSLAARFGAISPATLHNLYGPTEVAVSATRHRVSGADTRAIPIGLPEPGVSAYVLDSRLHHVPDGVAGELYLSGIQLARGYLGRSALTAERFVADPFGAPGGRLYRTGDLVSRRRDGSLTYLGRIDLQLKLRGFRIELGEIESALAGYPGVGEAVVSVYSPNGADARLVAYVSAPSSDLFDLEELDKHLRSRLPGYMVPSVVEVLEQLPHNANGKIDRGRLPEPRIPQRVFVAPTNATERLVAATVADVLELESVSMNDNFFQVGGNSLLATRVVARLRESGSAEIAVRSVFDAQTVAELAVLVGAAASSADRGPDLVRRPAGAVVPLAPAQERIWAANRAQQGSDWNVPIALRLRGKIDHTVLAAAATDLLTRHESLRTIYPPTPDGPVQVVVPVADVSLDLQPKQVSESELAAVLHGFLWSDFDVTTDLPFRMQVLQLGTEEFVLAIVVHHISADGYSMGPLTRDVLIAYASRSAGLEPSWQELPVQFGDYSVWKHKILGSALDPDSELNRQVRHWQNVIGREPRPMLRSDHPRPAVWQTAGETVEFDVDSQLHADLTAYAHDRGVSLFMILQAAFAVQLSALAENPDVRVATANAGRGDRLLDDMVGNFAEDVLMRIHVDKGIAFDDVVEQVRSSLLDGLAHPDISGPRLIEALGLPESESMNVLFPATMILQRAEAGIDIDAHGLSVRSEPFSNCVAKHELEYAITEHFSDNVPSGLTGALIYPVALLRRSSAEQIVRDYIRIVESVLSAEGRTVEELGRQLT</sequence>
<dbReference type="InterPro" id="IPR006162">
    <property type="entry name" value="Ppantetheine_attach_site"/>
</dbReference>
<dbReference type="InterPro" id="IPR045851">
    <property type="entry name" value="AMP-bd_C_sf"/>
</dbReference>
<feature type="domain" description="Carrier" evidence="4">
    <location>
        <begin position="971"/>
        <end position="1046"/>
    </location>
</feature>
<proteinExistence type="predicted"/>
<name>A0A652YL96_NOCGL</name>
<dbReference type="PROSITE" id="PS50075">
    <property type="entry name" value="CARRIER"/>
    <property type="match status" value="5"/>
</dbReference>
<keyword evidence="2" id="KW-0596">Phosphopantetheine</keyword>
<dbReference type="InterPro" id="IPR020845">
    <property type="entry name" value="AMP-binding_CS"/>
</dbReference>
<dbReference type="GO" id="GO:0003824">
    <property type="term" value="F:catalytic activity"/>
    <property type="evidence" value="ECO:0007669"/>
    <property type="project" value="InterPro"/>
</dbReference>
<dbReference type="GO" id="GO:0044550">
    <property type="term" value="P:secondary metabolite biosynthetic process"/>
    <property type="evidence" value="ECO:0007669"/>
    <property type="project" value="TreeGrafter"/>
</dbReference>
<protein>
    <submittedName>
        <fullName evidence="5">Amino acid adenylation domain-containing protein</fullName>
    </submittedName>
</protein>
<dbReference type="GO" id="GO:0031177">
    <property type="term" value="F:phosphopantetheine binding"/>
    <property type="evidence" value="ECO:0007669"/>
    <property type="project" value="InterPro"/>
</dbReference>
<dbReference type="InterPro" id="IPR001242">
    <property type="entry name" value="Condensation_dom"/>
</dbReference>
<dbReference type="FunFam" id="3.40.50.980:FF:000001">
    <property type="entry name" value="Non-ribosomal peptide synthetase"/>
    <property type="match status" value="2"/>
</dbReference>
<feature type="domain" description="Carrier" evidence="4">
    <location>
        <begin position="5221"/>
        <end position="5296"/>
    </location>
</feature>
<dbReference type="UniPathway" id="UPA00011"/>
<dbReference type="SUPFAM" id="SSF52777">
    <property type="entry name" value="CoA-dependent acyltransferases"/>
    <property type="match status" value="12"/>
</dbReference>
<organism evidence="5">
    <name type="scientific">Nocardia globerula</name>
    <dbReference type="NCBI Taxonomy" id="1818"/>
    <lineage>
        <taxon>Bacteria</taxon>
        <taxon>Bacillati</taxon>
        <taxon>Actinomycetota</taxon>
        <taxon>Actinomycetes</taxon>
        <taxon>Mycobacteriales</taxon>
        <taxon>Nocardiaceae</taxon>
        <taxon>Nocardia</taxon>
    </lineage>
</organism>
<dbReference type="SMART" id="SM00823">
    <property type="entry name" value="PKS_PP"/>
    <property type="match status" value="5"/>
</dbReference>
<dbReference type="InterPro" id="IPR009081">
    <property type="entry name" value="PP-bd_ACP"/>
</dbReference>
<dbReference type="EMBL" id="VNIQ01000006">
    <property type="protein sequence ID" value="TYQ02394.1"/>
    <property type="molecule type" value="Genomic_DNA"/>
</dbReference>
<dbReference type="GO" id="GO:0005829">
    <property type="term" value="C:cytosol"/>
    <property type="evidence" value="ECO:0007669"/>
    <property type="project" value="TreeGrafter"/>
</dbReference>
<dbReference type="FunFam" id="3.30.300.30:FF:000015">
    <property type="entry name" value="Nonribosomal peptide synthase SidD"/>
    <property type="match status" value="1"/>
</dbReference>
<dbReference type="FunFam" id="2.30.38.10:FF:000001">
    <property type="entry name" value="Non-ribosomal peptide synthetase PvdI"/>
    <property type="match status" value="2"/>
</dbReference>
<dbReference type="PANTHER" id="PTHR45527">
    <property type="entry name" value="NONRIBOSOMAL PEPTIDE SYNTHETASE"/>
    <property type="match status" value="1"/>
</dbReference>
<dbReference type="Gene3D" id="2.30.38.10">
    <property type="entry name" value="Luciferase, Domain 3"/>
    <property type="match status" value="3"/>
</dbReference>
<dbReference type="CDD" id="cd05930">
    <property type="entry name" value="A_NRPS"/>
    <property type="match status" value="1"/>
</dbReference>
<evidence type="ECO:0000256" key="2">
    <source>
        <dbReference type="ARBA" id="ARBA00022450"/>
    </source>
</evidence>
<dbReference type="SUPFAM" id="SSF47336">
    <property type="entry name" value="ACP-like"/>
    <property type="match status" value="5"/>
</dbReference>
<dbReference type="SUPFAM" id="SSF56801">
    <property type="entry name" value="Acetyl-CoA synthetase-like"/>
    <property type="match status" value="5"/>
</dbReference>
<dbReference type="Pfam" id="PF13193">
    <property type="entry name" value="AMP-binding_C"/>
    <property type="match status" value="3"/>
</dbReference>
<dbReference type="InterPro" id="IPR020806">
    <property type="entry name" value="PKS_PP-bd"/>
</dbReference>
<dbReference type="Gene3D" id="3.40.50.12780">
    <property type="entry name" value="N-terminal domain of ligase-like"/>
    <property type="match status" value="2"/>
</dbReference>
<accession>A0A652YL96</accession>
<comment type="caution">
    <text evidence="5">The sequence shown here is derived from an EMBL/GenBank/DDBJ whole genome shotgun (WGS) entry which is preliminary data.</text>
</comment>
<dbReference type="PROSITE" id="PS00012">
    <property type="entry name" value="PHOSPHOPANTETHEINE"/>
    <property type="match status" value="4"/>
</dbReference>
<dbReference type="InterPro" id="IPR023213">
    <property type="entry name" value="CAT-like_dom_sf"/>
</dbReference>
<dbReference type="Gene3D" id="3.30.559.30">
    <property type="entry name" value="Nonribosomal peptide synthetase, condensation domain"/>
    <property type="match status" value="6"/>
</dbReference>
<dbReference type="GO" id="GO:0008610">
    <property type="term" value="P:lipid biosynthetic process"/>
    <property type="evidence" value="ECO:0007669"/>
    <property type="project" value="UniProtKB-ARBA"/>
</dbReference>
<evidence type="ECO:0000256" key="3">
    <source>
        <dbReference type="ARBA" id="ARBA00022553"/>
    </source>
</evidence>
<feature type="domain" description="Carrier" evidence="4">
    <location>
        <begin position="3091"/>
        <end position="3166"/>
    </location>
</feature>
<dbReference type="NCBIfam" id="TIGR01733">
    <property type="entry name" value="AA-adenyl-dom"/>
    <property type="match status" value="5"/>
</dbReference>
<dbReference type="PANTHER" id="PTHR45527:SF1">
    <property type="entry name" value="FATTY ACID SYNTHASE"/>
    <property type="match status" value="1"/>
</dbReference>
<dbReference type="InterPro" id="IPR010071">
    <property type="entry name" value="AA_adenyl_dom"/>
</dbReference>
<dbReference type="NCBIfam" id="NF003417">
    <property type="entry name" value="PRK04813.1"/>
    <property type="match status" value="5"/>
</dbReference>
<dbReference type="Pfam" id="PF00501">
    <property type="entry name" value="AMP-binding"/>
    <property type="match status" value="5"/>
</dbReference>
<feature type="domain" description="Carrier" evidence="4">
    <location>
        <begin position="2037"/>
        <end position="2112"/>
    </location>
</feature>
<dbReference type="PROSITE" id="PS00455">
    <property type="entry name" value="AMP_BINDING"/>
    <property type="match status" value="5"/>
</dbReference>
<dbReference type="InterPro" id="IPR036736">
    <property type="entry name" value="ACP-like_sf"/>
</dbReference>
<feature type="domain" description="Carrier" evidence="4">
    <location>
        <begin position="4157"/>
        <end position="4232"/>
    </location>
</feature>
<gene>
    <name evidence="5" type="ORF">FNL38_106214</name>
</gene>
<dbReference type="InterPro" id="IPR000873">
    <property type="entry name" value="AMP-dep_synth/lig_dom"/>
</dbReference>
<evidence type="ECO:0000256" key="1">
    <source>
        <dbReference type="ARBA" id="ARBA00001957"/>
    </source>
</evidence>
<dbReference type="InterPro" id="IPR042099">
    <property type="entry name" value="ANL_N_sf"/>
</dbReference>
<dbReference type="GO" id="GO:0043041">
    <property type="term" value="P:amino acid activation for nonribosomal peptide biosynthetic process"/>
    <property type="evidence" value="ECO:0007669"/>
    <property type="project" value="TreeGrafter"/>
</dbReference>
<dbReference type="Gene3D" id="1.10.1200.10">
    <property type="entry name" value="ACP-like"/>
    <property type="match status" value="5"/>
</dbReference>
<dbReference type="Gene3D" id="3.30.300.30">
    <property type="match status" value="5"/>
</dbReference>